<dbReference type="Proteomes" id="UP000196708">
    <property type="component" value="Chromosome 2"/>
</dbReference>
<sequence length="117" mass="13360">MDKNTKTNDNQLNAPVEKKGLVMNLTPVTSALISGLVSGLVSFGYFSSKADSIDKNTDKVSELESKFIKLEYELPTYFNKNFKPLLKMDNEIKRLQIIVDAQEKKIYELTELIRKNQ</sequence>
<name>A0A1Z2SKU8_VIBGA</name>
<dbReference type="EMBL" id="CP018836">
    <property type="protein sequence ID" value="ASA57812.1"/>
    <property type="molecule type" value="Genomic_DNA"/>
</dbReference>
<evidence type="ECO:0000313" key="3">
    <source>
        <dbReference type="Proteomes" id="UP000196708"/>
    </source>
</evidence>
<keyword evidence="1" id="KW-0472">Membrane</keyword>
<protein>
    <submittedName>
        <fullName evidence="2">Uncharacterized protein</fullName>
    </submittedName>
</protein>
<dbReference type="KEGG" id="vga:BSQ33_18955"/>
<evidence type="ECO:0000256" key="1">
    <source>
        <dbReference type="SAM" id="Phobius"/>
    </source>
</evidence>
<organism evidence="2 3">
    <name type="scientific">Vibrio gazogenes</name>
    <dbReference type="NCBI Taxonomy" id="687"/>
    <lineage>
        <taxon>Bacteria</taxon>
        <taxon>Pseudomonadati</taxon>
        <taxon>Pseudomonadota</taxon>
        <taxon>Gammaproteobacteria</taxon>
        <taxon>Vibrionales</taxon>
        <taxon>Vibrionaceae</taxon>
        <taxon>Vibrio</taxon>
    </lineage>
</organism>
<accession>A0A1Z2SKU8</accession>
<keyword evidence="1" id="KW-0812">Transmembrane</keyword>
<dbReference type="RefSeq" id="WP_088134924.1">
    <property type="nucleotide sequence ID" value="NZ_CP018836.1"/>
</dbReference>
<feature type="transmembrane region" description="Helical" evidence="1">
    <location>
        <begin position="21"/>
        <end position="46"/>
    </location>
</feature>
<proteinExistence type="predicted"/>
<gene>
    <name evidence="2" type="ORF">BSQ33_18955</name>
</gene>
<dbReference type="AlphaFoldDB" id="A0A1Z2SKU8"/>
<evidence type="ECO:0000313" key="2">
    <source>
        <dbReference type="EMBL" id="ASA57812.1"/>
    </source>
</evidence>
<keyword evidence="1" id="KW-1133">Transmembrane helix</keyword>
<reference evidence="2 3" key="1">
    <citation type="submission" date="2016-12" db="EMBL/GenBank/DDBJ databases">
        <authorList>
            <person name="Song W.-J."/>
            <person name="Kurnit D.M."/>
        </authorList>
    </citation>
    <scope>NUCLEOTIDE SEQUENCE [LARGE SCALE GENOMIC DNA]</scope>
    <source>
        <strain evidence="2 3">ATCC 43942</strain>
    </source>
</reference>